<dbReference type="Pfam" id="PF00069">
    <property type="entry name" value="Pkinase"/>
    <property type="match status" value="1"/>
</dbReference>
<evidence type="ECO:0000256" key="1">
    <source>
        <dbReference type="ARBA" id="ARBA00012513"/>
    </source>
</evidence>
<accession>A0ABU3I1E5</accession>
<feature type="domain" description="Protein kinase" evidence="7">
    <location>
        <begin position="226"/>
        <end position="522"/>
    </location>
</feature>
<keyword evidence="2" id="KW-0723">Serine/threonine-protein kinase</keyword>
<dbReference type="Gene3D" id="1.10.510.10">
    <property type="entry name" value="Transferase(Phosphotransferase) domain 1"/>
    <property type="match status" value="1"/>
</dbReference>
<dbReference type="PROSITE" id="PS50011">
    <property type="entry name" value="PROTEIN_KINASE_DOM"/>
    <property type="match status" value="1"/>
</dbReference>
<dbReference type="InterPro" id="IPR053524">
    <property type="entry name" value="Aerial_hyphae_peptide-synth"/>
</dbReference>
<protein>
    <recommendedName>
        <fullName evidence="1">non-specific serine/threonine protein kinase</fullName>
        <ecNumber evidence="1">2.7.11.1</ecNumber>
    </recommendedName>
</protein>
<evidence type="ECO:0000313" key="8">
    <source>
        <dbReference type="EMBL" id="MDT3726768.1"/>
    </source>
</evidence>
<dbReference type="SMART" id="SM01260">
    <property type="entry name" value="LANC_like"/>
    <property type="match status" value="1"/>
</dbReference>
<organism evidence="8 9">
    <name type="scientific">Streptomyces althioticus subsp. attaecolombicae</name>
    <dbReference type="NCBI Taxonomy" id="3075534"/>
    <lineage>
        <taxon>Bacteria</taxon>
        <taxon>Bacillati</taxon>
        <taxon>Actinomycetota</taxon>
        <taxon>Actinomycetes</taxon>
        <taxon>Kitasatosporales</taxon>
        <taxon>Streptomycetaceae</taxon>
        <taxon>Streptomyces</taxon>
        <taxon>Streptomyces althioticus group</taxon>
    </lineage>
</organism>
<dbReference type="InterPro" id="IPR058053">
    <property type="entry name" value="RamC_C"/>
</dbReference>
<dbReference type="EC" id="2.7.11.1" evidence="1"/>
<name>A0ABU3I1E5_9ACTN</name>
<dbReference type="Pfam" id="PF25816">
    <property type="entry name" value="RamC_N"/>
    <property type="match status" value="1"/>
</dbReference>
<dbReference type="NCBIfam" id="NF038151">
    <property type="entry name" value="lanthi_synth_III"/>
    <property type="match status" value="1"/>
</dbReference>
<reference evidence="8" key="1">
    <citation type="submission" date="2024-05" db="EMBL/GenBank/DDBJ databases">
        <title>30 novel species of actinomycetes from the DSMZ collection.</title>
        <authorList>
            <person name="Nouioui I."/>
        </authorList>
    </citation>
    <scope>NUCLEOTIDE SEQUENCE</scope>
    <source>
        <strain evidence="8">DSM 41972</strain>
    </source>
</reference>
<evidence type="ECO:0000256" key="2">
    <source>
        <dbReference type="ARBA" id="ARBA00022527"/>
    </source>
</evidence>
<comment type="caution">
    <text evidence="8">The sequence shown here is derived from an EMBL/GenBank/DDBJ whole genome shotgun (WGS) entry which is preliminary data.</text>
</comment>
<dbReference type="SUPFAM" id="SSF158745">
    <property type="entry name" value="LanC-like"/>
    <property type="match status" value="1"/>
</dbReference>
<evidence type="ECO:0000259" key="7">
    <source>
        <dbReference type="PROSITE" id="PS50011"/>
    </source>
</evidence>
<dbReference type="InterPro" id="IPR057929">
    <property type="entry name" value="RamC_N"/>
</dbReference>
<dbReference type="SMART" id="SM00220">
    <property type="entry name" value="S_TKc"/>
    <property type="match status" value="1"/>
</dbReference>
<dbReference type="PANTHER" id="PTHR43289">
    <property type="entry name" value="MITOGEN-ACTIVATED PROTEIN KINASE KINASE KINASE 20-RELATED"/>
    <property type="match status" value="1"/>
</dbReference>
<evidence type="ECO:0000256" key="4">
    <source>
        <dbReference type="ARBA" id="ARBA00022741"/>
    </source>
</evidence>
<sequence length="831" mass="90987">MFDFRYLSYCGEETPFYDRPVHRAAEQDFPLGHTDVPPEWWRESDDEWVFLTPKGHRLPAQGWKVHVSATLENSADTLAVIWEYCRRERLPFKFIRGTHILHRRNGKYGDRSSSGKFATLYPDGEQGLERVLDGLGRLLDGRSGPYILSDLRWRSGPLYVRYGGFLMTQGRTPSGELVPCITDPDGRLVPDERRPGFHPPAWVPVPEFLAPAVAARRKGTLKDFPFRVHHALHFSNGGGVYQATDTRTGDTVLLKEARPMAGLDSEGRDAVERLRRERWAMDTLAGIDGVPAVIDVRVGHEHHFLAREFVTGRPLSEVVAERNPVLRDRLAHGDEAAAYTDWALDVLNKIDKGITAMHDRGVTFNDLHPGNVLVTDDDAVHFIDFEAASPVGEPTGQTVAAPGFSAPAGYTGTDADRYSFGCLALAMFLPHTILAAWGQEKTEHLIRLVSEAFPVPDHFLAQVRGSLNQSGEAVGASPVLWPRAVEDGTWSDVRARMAQGVLDSATTERDDRLYPGDIQQFVGAGAGAGLLHGTAGVLWALAETGCTPPPAHWDWLTARARDGRLGPAPGFADGLAGVAYGLDRTGHTDLARTVVGKAAQGLTADLDASLAAGWAGVGLTLLHFGMEERAAEALARMEDFTARYSTPRPGLLHGAAGHALFLIRQYEHTGESEFLDRAHDALLRDVHLWMSAGDLWKSVHGLAGPLGTAMVVHEYLGHRDDQRLREVRARITAAARTRFIPQTGWYNGRSGTLLALHHLSACDEDRAAVRRHLNDLGWNAVRQDGANLAFLGEHGLKLSTDLATGSAGVLLAMHTVLTGATCPVPFFGDRR</sequence>
<dbReference type="Proteomes" id="UP001181313">
    <property type="component" value="Unassembled WGS sequence"/>
</dbReference>
<dbReference type="EMBL" id="JAVSGH010000021">
    <property type="protein sequence ID" value="MDT3726768.1"/>
    <property type="molecule type" value="Genomic_DNA"/>
</dbReference>
<keyword evidence="4" id="KW-0547">Nucleotide-binding</keyword>
<keyword evidence="5" id="KW-0418">Kinase</keyword>
<evidence type="ECO:0000313" key="9">
    <source>
        <dbReference type="Proteomes" id="UP001181313"/>
    </source>
</evidence>
<evidence type="ECO:0000256" key="6">
    <source>
        <dbReference type="ARBA" id="ARBA00022840"/>
    </source>
</evidence>
<keyword evidence="6" id="KW-0067">ATP-binding</keyword>
<dbReference type="PANTHER" id="PTHR43289:SF6">
    <property type="entry name" value="SERINE_THREONINE-PROTEIN KINASE NEKL-3"/>
    <property type="match status" value="1"/>
</dbReference>
<gene>
    <name evidence="8" type="primary">lanKC</name>
    <name evidence="8" type="ORF">ROS62_18500</name>
</gene>
<dbReference type="InterPro" id="IPR007822">
    <property type="entry name" value="LANC-like"/>
</dbReference>
<proteinExistence type="predicted"/>
<evidence type="ECO:0000256" key="5">
    <source>
        <dbReference type="ARBA" id="ARBA00022777"/>
    </source>
</evidence>
<dbReference type="CDD" id="cd04791">
    <property type="entry name" value="LanC_SerThrkinase"/>
    <property type="match status" value="1"/>
</dbReference>
<dbReference type="Gene3D" id="1.50.10.20">
    <property type="match status" value="1"/>
</dbReference>
<dbReference type="InterPro" id="IPR011009">
    <property type="entry name" value="Kinase-like_dom_sf"/>
</dbReference>
<dbReference type="InterPro" id="IPR000719">
    <property type="entry name" value="Prot_kinase_dom"/>
</dbReference>
<dbReference type="RefSeq" id="WP_093544732.1">
    <property type="nucleotide sequence ID" value="NZ_JAVSGH010000021.1"/>
</dbReference>
<keyword evidence="9" id="KW-1185">Reference proteome</keyword>
<evidence type="ECO:0000256" key="3">
    <source>
        <dbReference type="ARBA" id="ARBA00022679"/>
    </source>
</evidence>
<keyword evidence="3" id="KW-0808">Transferase</keyword>
<dbReference type="SUPFAM" id="SSF56112">
    <property type="entry name" value="Protein kinase-like (PK-like)"/>
    <property type="match status" value="1"/>
</dbReference>